<dbReference type="InterPro" id="IPR036890">
    <property type="entry name" value="HATPase_C_sf"/>
</dbReference>
<feature type="transmembrane region" description="Helical" evidence="9">
    <location>
        <begin position="57"/>
        <end position="75"/>
    </location>
</feature>
<dbReference type="SUPFAM" id="SSF55874">
    <property type="entry name" value="ATPase domain of HSP90 chaperone/DNA topoisomerase II/histidine kinase"/>
    <property type="match status" value="1"/>
</dbReference>
<accession>A0A2M9C061</accession>
<feature type="transmembrane region" description="Helical" evidence="9">
    <location>
        <begin position="33"/>
        <end position="50"/>
    </location>
</feature>
<sequence>MVRPAVEPVVGLGFVVFWLFAEVGRFEDGYSGWATWGWLPFAMIGLAIAVSKLLPWLAVGLIGILLLGQLLGVFMRFGQTAWPAYLGLLVVGVVVSRVAPAALRRMSLPLFCVYAVAIAALLTLPWLSWFDDSGVLNGWGPHDPQLWSSFVIWSIVILTLALACWFIGFGLRARSDRNTSEALRREAQAELAVSEAELVLSSERDRIAQDVHDIMAHSLSVILAQADGARYLAEKRPESTTTSLIAIAQSARESLVEVRMLIDSLVSEPEGHSHPTLDDLEALLERMRAAGLAVELDVFGGQASLTTGQQLAVYRIVQESLTNALKHAGSQARARIAFDWRGPGLALTVTSRGESTATAGVPAASGAPTRGVRGMRERARLAGGWLTVGTDDDDPRCFLVTAFIPTAEALRSGAVEGSVAR</sequence>
<feature type="transmembrane region" description="Helical" evidence="9">
    <location>
        <begin position="150"/>
        <end position="171"/>
    </location>
</feature>
<evidence type="ECO:0000256" key="6">
    <source>
        <dbReference type="ARBA" id="ARBA00022777"/>
    </source>
</evidence>
<dbReference type="Gene3D" id="3.30.565.10">
    <property type="entry name" value="Histidine kinase-like ATPase, C-terminal domain"/>
    <property type="match status" value="1"/>
</dbReference>
<evidence type="ECO:0000256" key="4">
    <source>
        <dbReference type="ARBA" id="ARBA00022679"/>
    </source>
</evidence>
<evidence type="ECO:0000313" key="12">
    <source>
        <dbReference type="Proteomes" id="UP000230161"/>
    </source>
</evidence>
<proteinExistence type="predicted"/>
<evidence type="ECO:0000256" key="5">
    <source>
        <dbReference type="ARBA" id="ARBA00022741"/>
    </source>
</evidence>
<evidence type="ECO:0000256" key="1">
    <source>
        <dbReference type="ARBA" id="ARBA00000085"/>
    </source>
</evidence>
<dbReference type="InterPro" id="IPR050482">
    <property type="entry name" value="Sensor_HK_TwoCompSys"/>
</dbReference>
<dbReference type="GO" id="GO:0005524">
    <property type="term" value="F:ATP binding"/>
    <property type="evidence" value="ECO:0007669"/>
    <property type="project" value="UniProtKB-KW"/>
</dbReference>
<dbReference type="GO" id="GO:0046983">
    <property type="term" value="F:protein dimerization activity"/>
    <property type="evidence" value="ECO:0007669"/>
    <property type="project" value="InterPro"/>
</dbReference>
<comment type="caution">
    <text evidence="11">The sequence shown here is derived from an EMBL/GenBank/DDBJ whole genome shotgun (WGS) entry which is preliminary data.</text>
</comment>
<dbReference type="PANTHER" id="PTHR24421">
    <property type="entry name" value="NITRATE/NITRITE SENSOR PROTEIN NARX-RELATED"/>
    <property type="match status" value="1"/>
</dbReference>
<evidence type="ECO:0000256" key="8">
    <source>
        <dbReference type="ARBA" id="ARBA00023012"/>
    </source>
</evidence>
<keyword evidence="9" id="KW-0812">Transmembrane</keyword>
<dbReference type="AlphaFoldDB" id="A0A2M9C061"/>
<dbReference type="CDD" id="cd16917">
    <property type="entry name" value="HATPase_UhpB-NarQ-NarX-like"/>
    <property type="match status" value="1"/>
</dbReference>
<keyword evidence="3" id="KW-0597">Phosphoprotein</keyword>
<comment type="catalytic activity">
    <reaction evidence="1">
        <text>ATP + protein L-histidine = ADP + protein N-phospho-L-histidine.</text>
        <dbReference type="EC" id="2.7.13.3"/>
    </reaction>
</comment>
<evidence type="ECO:0000259" key="10">
    <source>
        <dbReference type="Pfam" id="PF07730"/>
    </source>
</evidence>
<feature type="transmembrane region" description="Helical" evidence="9">
    <location>
        <begin position="5"/>
        <end position="21"/>
    </location>
</feature>
<dbReference type="GO" id="GO:0000155">
    <property type="term" value="F:phosphorelay sensor kinase activity"/>
    <property type="evidence" value="ECO:0007669"/>
    <property type="project" value="InterPro"/>
</dbReference>
<evidence type="ECO:0000256" key="7">
    <source>
        <dbReference type="ARBA" id="ARBA00022840"/>
    </source>
</evidence>
<keyword evidence="8" id="KW-0902">Two-component regulatory system</keyword>
<dbReference type="EC" id="2.7.13.3" evidence="2"/>
<dbReference type="EMBL" id="PGFB01000002">
    <property type="protein sequence ID" value="PJJ63727.1"/>
    <property type="molecule type" value="Genomic_DNA"/>
</dbReference>
<dbReference type="Proteomes" id="UP000230161">
    <property type="component" value="Unassembled WGS sequence"/>
</dbReference>
<protein>
    <recommendedName>
        <fullName evidence="2">histidine kinase</fullName>
        <ecNumber evidence="2">2.7.13.3</ecNumber>
    </recommendedName>
</protein>
<dbReference type="Gene3D" id="1.20.5.1930">
    <property type="match status" value="1"/>
</dbReference>
<organism evidence="11 12">
    <name type="scientific">Compostimonas suwonensis</name>
    <dbReference type="NCBI Taxonomy" id="1048394"/>
    <lineage>
        <taxon>Bacteria</taxon>
        <taxon>Bacillati</taxon>
        <taxon>Actinomycetota</taxon>
        <taxon>Actinomycetes</taxon>
        <taxon>Micrococcales</taxon>
        <taxon>Microbacteriaceae</taxon>
        <taxon>Compostimonas</taxon>
    </lineage>
</organism>
<reference evidence="11 12" key="1">
    <citation type="submission" date="2017-11" db="EMBL/GenBank/DDBJ databases">
        <title>Genomic Encyclopedia of Archaeal and Bacterial Type Strains, Phase II (KMG-II): From Individual Species to Whole Genera.</title>
        <authorList>
            <person name="Goeker M."/>
        </authorList>
    </citation>
    <scope>NUCLEOTIDE SEQUENCE [LARGE SCALE GENOMIC DNA]</scope>
    <source>
        <strain evidence="11 12">DSM 25625</strain>
    </source>
</reference>
<dbReference type="InterPro" id="IPR011712">
    <property type="entry name" value="Sig_transdc_His_kin_sub3_dim/P"/>
</dbReference>
<keyword evidence="9" id="KW-0472">Membrane</keyword>
<keyword evidence="7" id="KW-0067">ATP-binding</keyword>
<keyword evidence="6 11" id="KW-0418">Kinase</keyword>
<evidence type="ECO:0000256" key="3">
    <source>
        <dbReference type="ARBA" id="ARBA00022553"/>
    </source>
</evidence>
<feature type="transmembrane region" description="Helical" evidence="9">
    <location>
        <begin position="111"/>
        <end position="130"/>
    </location>
</feature>
<gene>
    <name evidence="11" type="ORF">CLV54_1401</name>
</gene>
<feature type="domain" description="Signal transduction histidine kinase subgroup 3 dimerisation and phosphoacceptor" evidence="10">
    <location>
        <begin position="203"/>
        <end position="266"/>
    </location>
</feature>
<evidence type="ECO:0000313" key="11">
    <source>
        <dbReference type="EMBL" id="PJJ63727.1"/>
    </source>
</evidence>
<evidence type="ECO:0000256" key="2">
    <source>
        <dbReference type="ARBA" id="ARBA00012438"/>
    </source>
</evidence>
<keyword evidence="12" id="KW-1185">Reference proteome</keyword>
<keyword evidence="5" id="KW-0547">Nucleotide-binding</keyword>
<dbReference type="Pfam" id="PF07730">
    <property type="entry name" value="HisKA_3"/>
    <property type="match status" value="1"/>
</dbReference>
<dbReference type="PANTHER" id="PTHR24421:SF10">
    <property type="entry name" value="NITRATE_NITRITE SENSOR PROTEIN NARQ"/>
    <property type="match status" value="1"/>
</dbReference>
<feature type="transmembrane region" description="Helical" evidence="9">
    <location>
        <begin position="81"/>
        <end position="99"/>
    </location>
</feature>
<evidence type="ECO:0000256" key="9">
    <source>
        <dbReference type="SAM" id="Phobius"/>
    </source>
</evidence>
<keyword evidence="4" id="KW-0808">Transferase</keyword>
<name>A0A2M9C061_9MICO</name>
<dbReference type="GO" id="GO:0016020">
    <property type="term" value="C:membrane"/>
    <property type="evidence" value="ECO:0007669"/>
    <property type="project" value="InterPro"/>
</dbReference>
<keyword evidence="9" id="KW-1133">Transmembrane helix</keyword>